<feature type="region of interest" description="Disordered" evidence="1">
    <location>
        <begin position="37"/>
        <end position="71"/>
    </location>
</feature>
<dbReference type="EMBL" id="JAJFZT010000001">
    <property type="protein sequence ID" value="MCC3271597.1"/>
    <property type="molecule type" value="Genomic_DNA"/>
</dbReference>
<feature type="region of interest" description="Disordered" evidence="1">
    <location>
        <begin position="1"/>
        <end position="20"/>
    </location>
</feature>
<organism evidence="2 5">
    <name type="scientific">Arthrobacter zhangbolii</name>
    <dbReference type="NCBI Taxonomy" id="2886936"/>
    <lineage>
        <taxon>Bacteria</taxon>
        <taxon>Bacillati</taxon>
        <taxon>Actinomycetota</taxon>
        <taxon>Actinomycetes</taxon>
        <taxon>Micrococcales</taxon>
        <taxon>Micrococcaceae</taxon>
        <taxon>Arthrobacter</taxon>
    </lineage>
</organism>
<evidence type="ECO:0000313" key="5">
    <source>
        <dbReference type="Proteomes" id="UP001155145"/>
    </source>
</evidence>
<reference evidence="2" key="1">
    <citation type="submission" date="2021-10" db="EMBL/GenBank/DDBJ databases">
        <title>Novel species in genus Arthrobacter.</title>
        <authorList>
            <person name="Liu Y."/>
        </authorList>
    </citation>
    <scope>NUCLEOTIDE SEQUENCE</scope>
    <source>
        <strain evidence="2">Zg-Y462</strain>
        <strain evidence="4">zg-Y462</strain>
    </source>
</reference>
<evidence type="ECO:0000313" key="2">
    <source>
        <dbReference type="EMBL" id="MCC3271597.1"/>
    </source>
</evidence>
<evidence type="ECO:0000313" key="3">
    <source>
        <dbReference type="EMBL" id="UON90641.1"/>
    </source>
</evidence>
<evidence type="ECO:0000256" key="1">
    <source>
        <dbReference type="SAM" id="MobiDB-lite"/>
    </source>
</evidence>
<protein>
    <submittedName>
        <fullName evidence="2">Glycosyltransferase family 1 protein</fullName>
    </submittedName>
</protein>
<dbReference type="RefSeq" id="WP_227927851.1">
    <property type="nucleotide sequence ID" value="NZ_CP094984.1"/>
</dbReference>
<sequence length="387" mass="42394">MAESGAMADSGAVGAAVSDPVGESTVRVASVPHSQVYIRHTGRVPGDSRPGGVLRLPDPDPRNPGQSTESTWWPPVMLDPHWIRENASTFDLMHIHFGFDAISPRDLRAVTAELKARGKPLVYTVHDLRNPHHLTPEAHDAQLDVLIPAADRLITLTPGAAAAVEARWGRRPVVLPHPHVVELGELERRQRLRLSRPPQGRFRVGVHLKSLRPNMLDGVILPALTAAVEQLPGAVLQVNGHPDILTPGGDKYRPELHKWLTEAETAGRLELQVRDYFDETALWDYLGSLDVSVLPYRFGTHSGWLEACTDLGTSVLAPSCGFYAQQRSTVAEFVHTEDGLDEQSLATALKGLYAERPWPGLSRAERTAERRAVAAAHEEIYASVLAP</sequence>
<accession>A0A9X1M6S2</accession>
<dbReference type="Proteomes" id="UP001155145">
    <property type="component" value="Unassembled WGS sequence"/>
</dbReference>
<evidence type="ECO:0000313" key="4">
    <source>
        <dbReference type="Proteomes" id="UP000829758"/>
    </source>
</evidence>
<dbReference type="Gene3D" id="3.40.50.2000">
    <property type="entry name" value="Glycogen Phosphorylase B"/>
    <property type="match status" value="1"/>
</dbReference>
<dbReference type="Proteomes" id="UP000829758">
    <property type="component" value="Chromosome"/>
</dbReference>
<proteinExistence type="predicted"/>
<dbReference type="AlphaFoldDB" id="A0A9X1M6S2"/>
<dbReference type="SUPFAM" id="SSF53756">
    <property type="entry name" value="UDP-Glycosyltransferase/glycogen phosphorylase"/>
    <property type="match status" value="1"/>
</dbReference>
<gene>
    <name evidence="2" type="ORF">LJ755_02465</name>
    <name evidence="3" type="ORF">MUK71_08220</name>
</gene>
<name>A0A9X1M6S2_9MICC</name>
<dbReference type="EMBL" id="CP094984">
    <property type="protein sequence ID" value="UON90641.1"/>
    <property type="molecule type" value="Genomic_DNA"/>
</dbReference>
<keyword evidence="4" id="KW-1185">Reference proteome</keyword>